<sequence length="104" mass="11137">MFLLIVSYTAPLAEVDAILADHLQFVVDHYADGTFLLSGRQNPRDGGGFILAKGDDRDAIERLIATDPFVIKNVAAYTVIQVEPTRAAAELKDALAAAGVRLPA</sequence>
<dbReference type="AlphaFoldDB" id="A0A8J3TAK3"/>
<organism evidence="3 4">
    <name type="scientific">Planosporangium mesophilum</name>
    <dbReference type="NCBI Taxonomy" id="689768"/>
    <lineage>
        <taxon>Bacteria</taxon>
        <taxon>Bacillati</taxon>
        <taxon>Actinomycetota</taxon>
        <taxon>Actinomycetes</taxon>
        <taxon>Micromonosporales</taxon>
        <taxon>Micromonosporaceae</taxon>
        <taxon>Planosporangium</taxon>
    </lineage>
</organism>
<evidence type="ECO:0000256" key="1">
    <source>
        <dbReference type="ARBA" id="ARBA00007689"/>
    </source>
</evidence>
<dbReference type="InterPro" id="IPR005545">
    <property type="entry name" value="YCII"/>
</dbReference>
<proteinExistence type="inferred from homology"/>
<gene>
    <name evidence="3" type="ORF">Pme01_32320</name>
</gene>
<accession>A0A8J3TAK3</accession>
<comment type="caution">
    <text evidence="3">The sequence shown here is derived from an EMBL/GenBank/DDBJ whole genome shotgun (WGS) entry which is preliminary data.</text>
</comment>
<dbReference type="RefSeq" id="WP_168116360.1">
    <property type="nucleotide sequence ID" value="NZ_BOON01000030.1"/>
</dbReference>
<dbReference type="Proteomes" id="UP000599074">
    <property type="component" value="Unassembled WGS sequence"/>
</dbReference>
<dbReference type="Gene3D" id="3.30.70.1060">
    <property type="entry name" value="Dimeric alpha+beta barrel"/>
    <property type="match status" value="1"/>
</dbReference>
<keyword evidence="4" id="KW-1185">Reference proteome</keyword>
<comment type="similarity">
    <text evidence="1">Belongs to the YciI family.</text>
</comment>
<dbReference type="PANTHER" id="PTHR37828">
    <property type="entry name" value="GSR2449 PROTEIN"/>
    <property type="match status" value="1"/>
</dbReference>
<dbReference type="Pfam" id="PF03795">
    <property type="entry name" value="YCII"/>
    <property type="match status" value="1"/>
</dbReference>
<evidence type="ECO:0000259" key="2">
    <source>
        <dbReference type="Pfam" id="PF03795"/>
    </source>
</evidence>
<dbReference type="EMBL" id="BOON01000030">
    <property type="protein sequence ID" value="GII23635.1"/>
    <property type="molecule type" value="Genomic_DNA"/>
</dbReference>
<reference evidence="3" key="1">
    <citation type="submission" date="2021-01" db="EMBL/GenBank/DDBJ databases">
        <title>Whole genome shotgun sequence of Planosporangium mesophilum NBRC 109066.</title>
        <authorList>
            <person name="Komaki H."/>
            <person name="Tamura T."/>
        </authorList>
    </citation>
    <scope>NUCLEOTIDE SEQUENCE</scope>
    <source>
        <strain evidence="3">NBRC 109066</strain>
    </source>
</reference>
<evidence type="ECO:0000313" key="4">
    <source>
        <dbReference type="Proteomes" id="UP000599074"/>
    </source>
</evidence>
<dbReference type="InterPro" id="IPR011008">
    <property type="entry name" value="Dimeric_a/b-barrel"/>
</dbReference>
<name>A0A8J3TAK3_9ACTN</name>
<protein>
    <recommendedName>
        <fullName evidence="2">YCII-related domain-containing protein</fullName>
    </recommendedName>
</protein>
<dbReference type="SUPFAM" id="SSF54909">
    <property type="entry name" value="Dimeric alpha+beta barrel"/>
    <property type="match status" value="1"/>
</dbReference>
<evidence type="ECO:0000313" key="3">
    <source>
        <dbReference type="EMBL" id="GII23635.1"/>
    </source>
</evidence>
<dbReference type="PANTHER" id="PTHR37828:SF1">
    <property type="entry name" value="YCII-RELATED DOMAIN-CONTAINING PROTEIN"/>
    <property type="match status" value="1"/>
</dbReference>
<feature type="domain" description="YCII-related" evidence="2">
    <location>
        <begin position="1"/>
        <end position="81"/>
    </location>
</feature>